<dbReference type="PANTHER" id="PTHR24421:SF10">
    <property type="entry name" value="NITRATE_NITRITE SENSOR PROTEIN NARQ"/>
    <property type="match status" value="1"/>
</dbReference>
<feature type="transmembrane region" description="Helical" evidence="20">
    <location>
        <begin position="135"/>
        <end position="155"/>
    </location>
</feature>
<evidence type="ECO:0000256" key="2">
    <source>
        <dbReference type="ARBA" id="ARBA00001966"/>
    </source>
</evidence>
<evidence type="ECO:0000256" key="3">
    <source>
        <dbReference type="ARBA" id="ARBA00004496"/>
    </source>
</evidence>
<keyword evidence="10" id="KW-0479">Metal-binding</keyword>
<keyword evidence="14" id="KW-0408">Iron</keyword>
<dbReference type="RefSeq" id="WP_369341719.1">
    <property type="nucleotide sequence ID" value="NZ_CP129675.1"/>
</dbReference>
<protein>
    <recommendedName>
        <fullName evidence="5">Oxygen sensor histidine kinase NreB</fullName>
        <ecNumber evidence="4">2.7.13.3</ecNumber>
    </recommendedName>
    <alternativeName>
        <fullName evidence="18">Nitrogen regulation protein B</fullName>
    </alternativeName>
</protein>
<evidence type="ECO:0000256" key="15">
    <source>
        <dbReference type="ARBA" id="ARBA00023012"/>
    </source>
</evidence>
<dbReference type="InterPro" id="IPR050482">
    <property type="entry name" value="Sensor_HK_TwoCompSys"/>
</dbReference>
<comment type="function">
    <text evidence="17">Member of the two-component regulatory system NreB/NreC involved in the control of dissimilatory nitrate/nitrite reduction in response to oxygen. NreB functions as a direct oxygen sensor histidine kinase which is autophosphorylated, in the absence of oxygen, probably at the conserved histidine residue, and transfers its phosphate group probably to a conserved aspartate residue of NreC. NreB/NreC activates the expression of the nitrate (narGHJI) and nitrite (nir) reductase operons, as well as the putative nitrate transporter gene narT.</text>
</comment>
<dbReference type="EMBL" id="CP129683">
    <property type="protein sequence ID" value="XDS50757.1"/>
    <property type="molecule type" value="Genomic_DNA"/>
</dbReference>
<dbReference type="InterPro" id="IPR036890">
    <property type="entry name" value="HATPase_C_sf"/>
</dbReference>
<evidence type="ECO:0000313" key="24">
    <source>
        <dbReference type="EMBL" id="XDS50757.1"/>
    </source>
</evidence>
<dbReference type="EC" id="2.7.13.3" evidence="4"/>
<dbReference type="GO" id="GO:0046983">
    <property type="term" value="F:protein dimerization activity"/>
    <property type="evidence" value="ECO:0007669"/>
    <property type="project" value="InterPro"/>
</dbReference>
<keyword evidence="20" id="KW-0812">Transmembrane</keyword>
<sequence length="492" mass="54019">MATMHADMLRKCWRGLRPHASTGVAGEAKAVQLRWNVYFAVATPLLAILVASVSKLSLGPRLFVSLLICIPTMLYPIARPRYRSPNARYRTKGGTRAWCFAAMAVICTALAVHMDGNAFYSQFYVIPQLFIVFDYWHAISTVIVTNLAIIALGALDIGQRTSQSWGSLLVSSCISVFFSAMIGSAIDKLDMVNKHNALLLHELEKDQVKIRRLSRSEGMIAERQRIAGEMHDTIAQSLSSILALARVAKIEVNSEHTEQALRHLSMIEMASQQGLDDSRRLIADTTPSSLEGSGLQTALTRTVDTFAKSHGPDCVGMPSDEGSATDPRTCAMDVKLSIKDRLPELQAQEQVAILRIMQESLANIHKHSRASHVTIGIGIVSSPGPSRQSMQRQTKEDPSGEFRMVVTDDGIGFDYDALQDMRRKHGPDSSGRHFGLIDMRRRAEQLGGSLEVESNNGRGTSITVILPIHAVRRADDESSDDEQTSVGKVGKK</sequence>
<dbReference type="PIRSF" id="PIRSF037434">
    <property type="entry name" value="STHK_ChrS"/>
    <property type="match status" value="1"/>
</dbReference>
<dbReference type="PROSITE" id="PS50109">
    <property type="entry name" value="HIS_KIN"/>
    <property type="match status" value="1"/>
</dbReference>
<dbReference type="InterPro" id="IPR005467">
    <property type="entry name" value="His_kinase_dom"/>
</dbReference>
<dbReference type="GO" id="GO:0005524">
    <property type="term" value="F:ATP binding"/>
    <property type="evidence" value="ECO:0007669"/>
    <property type="project" value="UniProtKB-KW"/>
</dbReference>
<evidence type="ECO:0000256" key="6">
    <source>
        <dbReference type="ARBA" id="ARBA00022485"/>
    </source>
</evidence>
<keyword evidence="11" id="KW-0547">Nucleotide-binding</keyword>
<keyword evidence="12 22" id="KW-0418">Kinase</keyword>
<proteinExistence type="predicted"/>
<dbReference type="GO" id="GO:0016020">
    <property type="term" value="C:membrane"/>
    <property type="evidence" value="ECO:0007669"/>
    <property type="project" value="InterPro"/>
</dbReference>
<feature type="transmembrane region" description="Helical" evidence="20">
    <location>
        <begin position="59"/>
        <end position="77"/>
    </location>
</feature>
<comment type="cofactor">
    <cofactor evidence="2">
        <name>[4Fe-4S] cluster</name>
        <dbReference type="ChEBI" id="CHEBI:49883"/>
    </cofactor>
</comment>
<evidence type="ECO:0000313" key="22">
    <source>
        <dbReference type="EMBL" id="XDS45678.1"/>
    </source>
</evidence>
<dbReference type="EMBL" id="CP129675">
    <property type="protein sequence ID" value="XDS45678.1"/>
    <property type="molecule type" value="Genomic_DNA"/>
</dbReference>
<keyword evidence="20" id="KW-0472">Membrane</keyword>
<dbReference type="InterPro" id="IPR004358">
    <property type="entry name" value="Sig_transdc_His_kin-like_C"/>
</dbReference>
<dbReference type="SUPFAM" id="SSF55874">
    <property type="entry name" value="ATPase domain of HSP90 chaperone/DNA topoisomerase II/histidine kinase"/>
    <property type="match status" value="1"/>
</dbReference>
<dbReference type="SMART" id="SM00387">
    <property type="entry name" value="HATPase_c"/>
    <property type="match status" value="1"/>
</dbReference>
<keyword evidence="13" id="KW-0067">ATP-binding</keyword>
<keyword evidence="15" id="KW-0902">Two-component regulatory system</keyword>
<name>A0AB39U9F4_9BIFI</name>
<evidence type="ECO:0000256" key="1">
    <source>
        <dbReference type="ARBA" id="ARBA00000085"/>
    </source>
</evidence>
<evidence type="ECO:0000256" key="7">
    <source>
        <dbReference type="ARBA" id="ARBA00022490"/>
    </source>
</evidence>
<dbReference type="Gene3D" id="1.20.5.1930">
    <property type="match status" value="1"/>
</dbReference>
<dbReference type="InterPro" id="IPR017205">
    <property type="entry name" value="Sig_transdc_His_kinase_ChrS"/>
</dbReference>
<evidence type="ECO:0000256" key="13">
    <source>
        <dbReference type="ARBA" id="ARBA00022840"/>
    </source>
</evidence>
<dbReference type="Pfam" id="PF07730">
    <property type="entry name" value="HisKA_3"/>
    <property type="match status" value="1"/>
</dbReference>
<keyword evidence="8" id="KW-0597">Phosphoprotein</keyword>
<dbReference type="GO" id="GO:0000155">
    <property type="term" value="F:phosphorelay sensor kinase activity"/>
    <property type="evidence" value="ECO:0007669"/>
    <property type="project" value="InterPro"/>
</dbReference>
<evidence type="ECO:0000256" key="9">
    <source>
        <dbReference type="ARBA" id="ARBA00022679"/>
    </source>
</evidence>
<dbReference type="Pfam" id="PF02518">
    <property type="entry name" value="HATPase_c"/>
    <property type="match status" value="1"/>
</dbReference>
<feature type="transmembrane region" description="Helical" evidence="20">
    <location>
        <begin position="35"/>
        <end position="53"/>
    </location>
</feature>
<evidence type="ECO:0000256" key="10">
    <source>
        <dbReference type="ARBA" id="ARBA00022723"/>
    </source>
</evidence>
<comment type="catalytic activity">
    <reaction evidence="1">
        <text>ATP + protein L-histidine = ADP + protein N-phospho-L-histidine.</text>
        <dbReference type="EC" id="2.7.13.3"/>
    </reaction>
</comment>
<evidence type="ECO:0000259" key="21">
    <source>
        <dbReference type="PROSITE" id="PS50109"/>
    </source>
</evidence>
<evidence type="ECO:0000256" key="12">
    <source>
        <dbReference type="ARBA" id="ARBA00022777"/>
    </source>
</evidence>
<dbReference type="Gene3D" id="3.30.565.10">
    <property type="entry name" value="Histidine kinase-like ATPase, C-terminal domain"/>
    <property type="match status" value="1"/>
</dbReference>
<feature type="transmembrane region" description="Helical" evidence="20">
    <location>
        <begin position="97"/>
        <end position="115"/>
    </location>
</feature>
<organism evidence="22">
    <name type="scientific">Bifidobacterium fermentum</name>
    <dbReference type="NCBI Taxonomy" id="3059035"/>
    <lineage>
        <taxon>Bacteria</taxon>
        <taxon>Bacillati</taxon>
        <taxon>Actinomycetota</taxon>
        <taxon>Actinomycetes</taxon>
        <taxon>Bifidobacteriales</taxon>
        <taxon>Bifidobacteriaceae</taxon>
        <taxon>Bifidobacterium</taxon>
    </lineage>
</organism>
<evidence type="ECO:0000313" key="23">
    <source>
        <dbReference type="EMBL" id="XDS49541.1"/>
    </source>
</evidence>
<dbReference type="GO" id="GO:0046872">
    <property type="term" value="F:metal ion binding"/>
    <property type="evidence" value="ECO:0007669"/>
    <property type="project" value="UniProtKB-KW"/>
</dbReference>
<accession>A0AB39U9F4</accession>
<dbReference type="PRINTS" id="PR00344">
    <property type="entry name" value="BCTRLSENSOR"/>
</dbReference>
<evidence type="ECO:0000256" key="14">
    <source>
        <dbReference type="ARBA" id="ARBA00023004"/>
    </source>
</evidence>
<comment type="subcellular location">
    <subcellularLocation>
        <location evidence="3">Cytoplasm</location>
    </subcellularLocation>
</comment>
<dbReference type="EMBL" id="CP129682">
    <property type="protein sequence ID" value="XDS49541.1"/>
    <property type="molecule type" value="Genomic_DNA"/>
</dbReference>
<dbReference type="GO" id="GO:0051539">
    <property type="term" value="F:4 iron, 4 sulfur cluster binding"/>
    <property type="evidence" value="ECO:0007669"/>
    <property type="project" value="UniProtKB-KW"/>
</dbReference>
<evidence type="ECO:0000256" key="8">
    <source>
        <dbReference type="ARBA" id="ARBA00022553"/>
    </source>
</evidence>
<dbReference type="KEGG" id="bfk:QN062_00635"/>
<keyword evidence="9" id="KW-0808">Transferase</keyword>
<evidence type="ECO:0000256" key="11">
    <source>
        <dbReference type="ARBA" id="ARBA00022741"/>
    </source>
</evidence>
<keyword evidence="6" id="KW-0004">4Fe-4S</keyword>
<dbReference type="PANTHER" id="PTHR24421">
    <property type="entry name" value="NITRATE/NITRITE SENSOR PROTEIN NARX-RELATED"/>
    <property type="match status" value="1"/>
</dbReference>
<evidence type="ECO:0000256" key="20">
    <source>
        <dbReference type="SAM" id="Phobius"/>
    </source>
</evidence>
<keyword evidence="20" id="KW-1133">Transmembrane helix</keyword>
<dbReference type="InterPro" id="IPR003594">
    <property type="entry name" value="HATPase_dom"/>
</dbReference>
<feature type="region of interest" description="Disordered" evidence="19">
    <location>
        <begin position="471"/>
        <end position="492"/>
    </location>
</feature>
<evidence type="ECO:0000256" key="19">
    <source>
        <dbReference type="SAM" id="MobiDB-lite"/>
    </source>
</evidence>
<dbReference type="InterPro" id="IPR011712">
    <property type="entry name" value="Sig_transdc_His_kin_sub3_dim/P"/>
</dbReference>
<evidence type="ECO:0000256" key="18">
    <source>
        <dbReference type="ARBA" id="ARBA00030800"/>
    </source>
</evidence>
<evidence type="ECO:0000256" key="17">
    <source>
        <dbReference type="ARBA" id="ARBA00024827"/>
    </source>
</evidence>
<dbReference type="CDD" id="cd16917">
    <property type="entry name" value="HATPase_UhpB-NarQ-NarX-like"/>
    <property type="match status" value="1"/>
</dbReference>
<evidence type="ECO:0000256" key="5">
    <source>
        <dbReference type="ARBA" id="ARBA00017322"/>
    </source>
</evidence>
<dbReference type="AlphaFoldDB" id="A0AB39U9F4"/>
<gene>
    <name evidence="24" type="ORF">QN062_00635</name>
    <name evidence="23" type="ORF">QN216_04645</name>
    <name evidence="22" type="ORF">QN217_05805</name>
</gene>
<feature type="transmembrane region" description="Helical" evidence="20">
    <location>
        <begin position="167"/>
        <end position="186"/>
    </location>
</feature>
<keyword evidence="7" id="KW-0963">Cytoplasm</keyword>
<keyword evidence="16" id="KW-0411">Iron-sulfur</keyword>
<evidence type="ECO:0000256" key="16">
    <source>
        <dbReference type="ARBA" id="ARBA00023014"/>
    </source>
</evidence>
<feature type="domain" description="Histidine kinase" evidence="21">
    <location>
        <begin position="349"/>
        <end position="470"/>
    </location>
</feature>
<reference evidence="22" key="1">
    <citation type="submission" date="2023-07" db="EMBL/GenBank/DDBJ databases">
        <title>Bifidobacterium aquikefiriaerophilum sp. nov. and Bifidobacterium eccum sp. nov., isolated from water kefir.</title>
        <authorList>
            <person name="Breselge S."/>
            <person name="Bellassi P."/>
            <person name="Barcenilla C."/>
            <person name="Alvarez-Ordonez A."/>
            <person name="Morelli L."/>
            <person name="Cotter P.D."/>
        </authorList>
    </citation>
    <scope>NUCLEOTIDE SEQUENCE</scope>
    <source>
        <strain evidence="24">WK012_4_13</strain>
        <strain evidence="23">WK013_4_14</strain>
        <strain evidence="22">WK048_4_13</strain>
    </source>
</reference>
<dbReference type="GO" id="GO:0005737">
    <property type="term" value="C:cytoplasm"/>
    <property type="evidence" value="ECO:0007669"/>
    <property type="project" value="UniProtKB-SubCell"/>
</dbReference>
<evidence type="ECO:0000256" key="4">
    <source>
        <dbReference type="ARBA" id="ARBA00012438"/>
    </source>
</evidence>